<keyword evidence="4" id="KW-1185">Reference proteome</keyword>
<organism evidence="3 4">
    <name type="scientific">Ceratopteris richardii</name>
    <name type="common">Triangle waterfern</name>
    <dbReference type="NCBI Taxonomy" id="49495"/>
    <lineage>
        <taxon>Eukaryota</taxon>
        <taxon>Viridiplantae</taxon>
        <taxon>Streptophyta</taxon>
        <taxon>Embryophyta</taxon>
        <taxon>Tracheophyta</taxon>
        <taxon>Polypodiopsida</taxon>
        <taxon>Polypodiidae</taxon>
        <taxon>Polypodiales</taxon>
        <taxon>Pteridineae</taxon>
        <taxon>Pteridaceae</taxon>
        <taxon>Parkerioideae</taxon>
        <taxon>Ceratopteris</taxon>
    </lineage>
</organism>
<keyword evidence="1" id="KW-0677">Repeat</keyword>
<evidence type="ECO:0000256" key="2">
    <source>
        <dbReference type="PROSITE-ProRule" id="PRU00708"/>
    </source>
</evidence>
<dbReference type="PROSITE" id="PS51375">
    <property type="entry name" value="PPR"/>
    <property type="match status" value="2"/>
</dbReference>
<dbReference type="NCBIfam" id="TIGR00756">
    <property type="entry name" value="PPR"/>
    <property type="match status" value="2"/>
</dbReference>
<dbReference type="GO" id="GO:0003729">
    <property type="term" value="F:mRNA binding"/>
    <property type="evidence" value="ECO:0007669"/>
    <property type="project" value="UniProtKB-ARBA"/>
</dbReference>
<dbReference type="Gene3D" id="1.25.40.10">
    <property type="entry name" value="Tetratricopeptide repeat domain"/>
    <property type="match status" value="3"/>
</dbReference>
<dbReference type="AlphaFoldDB" id="A0A8T2TP79"/>
<dbReference type="InterPro" id="IPR011990">
    <property type="entry name" value="TPR-like_helical_dom_sf"/>
</dbReference>
<dbReference type="Pfam" id="PF01535">
    <property type="entry name" value="PPR"/>
    <property type="match status" value="4"/>
</dbReference>
<name>A0A8T2TP79_CERRI</name>
<dbReference type="OMA" id="NFICTVE"/>
<reference evidence="3" key="1">
    <citation type="submission" date="2021-08" db="EMBL/GenBank/DDBJ databases">
        <title>WGS assembly of Ceratopteris richardii.</title>
        <authorList>
            <person name="Marchant D.B."/>
            <person name="Chen G."/>
            <person name="Jenkins J."/>
            <person name="Shu S."/>
            <person name="Leebens-Mack J."/>
            <person name="Grimwood J."/>
            <person name="Schmutz J."/>
            <person name="Soltis P."/>
            <person name="Soltis D."/>
            <person name="Chen Z.-H."/>
        </authorList>
    </citation>
    <scope>NUCLEOTIDE SEQUENCE</scope>
    <source>
        <strain evidence="3">Whitten #5841</strain>
        <tissue evidence="3">Leaf</tissue>
    </source>
</reference>
<evidence type="ECO:0008006" key="5">
    <source>
        <dbReference type="Google" id="ProtNLM"/>
    </source>
</evidence>
<dbReference type="EMBL" id="CM035417">
    <property type="protein sequence ID" value="KAH7424258.1"/>
    <property type="molecule type" value="Genomic_DNA"/>
</dbReference>
<dbReference type="InterPro" id="IPR002885">
    <property type="entry name" value="PPR_rpt"/>
</dbReference>
<dbReference type="PANTHER" id="PTHR45717">
    <property type="entry name" value="OS12G0527900 PROTEIN"/>
    <property type="match status" value="1"/>
</dbReference>
<protein>
    <recommendedName>
        <fullName evidence="5">Pentatricopeptide repeat-containing protein</fullName>
    </recommendedName>
</protein>
<accession>A0A8T2TP79</accession>
<dbReference type="Proteomes" id="UP000825935">
    <property type="component" value="Chromosome 12"/>
</dbReference>
<dbReference type="GO" id="GO:0005739">
    <property type="term" value="C:mitochondrion"/>
    <property type="evidence" value="ECO:0007669"/>
    <property type="project" value="TreeGrafter"/>
</dbReference>
<sequence>MFRLFAKRSLLRGRGLVTKGIFSEYYSEFMALQLPINRCVWSIRALGNHNYSWQEPFEEKADAPLGSERQWKMHDGISYSTAGKAKLLVEQLSQLSADASAACLLQQWVDDGNHLPKNIVIIVLTDLKRRRRFKHALEVAEYIWNKKVYELNDTDHMYRLYFTGQVGKIEDVERCVEGIPEECSTELVYNQLISCYIARGMIAKAEITFEKLQQSRKLKSALIFGQFMSLYGGQGDYDKVFKLKEEMSSKDIQPDTRTCNILLNVIAKQGDLEQVLTLYSKMKDTAIPCDTFTHSVAIRAYMATGKEEKALELIDLMMNCRPEDRTLANDLMLTVYADHGKKSELKRLWSRIQSSNKVSARTYGVMIESLGKLGLIEEAEDLASKAERKRGRLIARVFNALLNVYATHERMEAAEELMLRIMRERLRPSAVTYRHLVFGYLKIGELDKALEYLRTARESLTYDQSEPWASAFLLVLNHVAERGNVELAENLFESYTSAGPFRSVKVYNTLLKAYLNSNKTPKDFVQRMSDDGFAPNTETIALLKQDTSTKETLYISRCNGSGCSWKKNVEVPWKCH</sequence>
<dbReference type="Pfam" id="PF13041">
    <property type="entry name" value="PPR_2"/>
    <property type="match status" value="1"/>
</dbReference>
<evidence type="ECO:0000256" key="1">
    <source>
        <dbReference type="ARBA" id="ARBA00022737"/>
    </source>
</evidence>
<dbReference type="OrthoDB" id="1890565at2759"/>
<proteinExistence type="predicted"/>
<comment type="caution">
    <text evidence="3">The sequence shown here is derived from an EMBL/GenBank/DDBJ whole genome shotgun (WGS) entry which is preliminary data.</text>
</comment>
<gene>
    <name evidence="3" type="ORF">KP509_12G097600</name>
</gene>
<feature type="repeat" description="PPR" evidence="2">
    <location>
        <begin position="255"/>
        <end position="289"/>
    </location>
</feature>
<dbReference type="SUPFAM" id="SSF81901">
    <property type="entry name" value="HCP-like"/>
    <property type="match status" value="1"/>
</dbReference>
<dbReference type="EMBL" id="CM035417">
    <property type="protein sequence ID" value="KAH7424256.1"/>
    <property type="molecule type" value="Genomic_DNA"/>
</dbReference>
<evidence type="ECO:0000313" key="4">
    <source>
        <dbReference type="Proteomes" id="UP000825935"/>
    </source>
</evidence>
<feature type="repeat" description="PPR" evidence="2">
    <location>
        <begin position="220"/>
        <end position="254"/>
    </location>
</feature>
<dbReference type="EMBL" id="CM035417">
    <property type="protein sequence ID" value="KAH7424259.1"/>
    <property type="molecule type" value="Genomic_DNA"/>
</dbReference>
<dbReference type="PANTHER" id="PTHR45717:SF15">
    <property type="entry name" value="AGL218WP"/>
    <property type="match status" value="1"/>
</dbReference>
<evidence type="ECO:0000313" key="3">
    <source>
        <dbReference type="EMBL" id="KAH7424258.1"/>
    </source>
</evidence>